<organism evidence="1 2">
    <name type="scientific">Cryptococcus tetragattii IND107</name>
    <dbReference type="NCBI Taxonomy" id="1296105"/>
    <lineage>
        <taxon>Eukaryota</taxon>
        <taxon>Fungi</taxon>
        <taxon>Dikarya</taxon>
        <taxon>Basidiomycota</taxon>
        <taxon>Agaricomycotina</taxon>
        <taxon>Tremellomycetes</taxon>
        <taxon>Tremellales</taxon>
        <taxon>Cryptococcaceae</taxon>
        <taxon>Cryptococcus</taxon>
        <taxon>Cryptococcus gattii species complex</taxon>
    </lineage>
</organism>
<evidence type="ECO:0000313" key="2">
    <source>
        <dbReference type="Proteomes" id="UP000054399"/>
    </source>
</evidence>
<evidence type="ECO:0000313" key="1">
    <source>
        <dbReference type="EMBL" id="KAL0242285.1"/>
    </source>
</evidence>
<reference evidence="1 2" key="2">
    <citation type="submission" date="2024-01" db="EMBL/GenBank/DDBJ databases">
        <title>Comparative genomics of Cryptococcus and Kwoniella reveals pathogenesis evolution and contrasting modes of karyotype evolution via chromosome fusion or intercentromeric recombination.</title>
        <authorList>
            <person name="Coelho M.A."/>
            <person name="David-Palma M."/>
            <person name="Shea T."/>
            <person name="Bowers K."/>
            <person name="Mcginley-Smith S."/>
            <person name="Mohammad A.W."/>
            <person name="Gnirke A."/>
            <person name="Yurkov A.M."/>
            <person name="Nowrousian M."/>
            <person name="Sun S."/>
            <person name="Cuomo C.A."/>
            <person name="Heitman J."/>
        </authorList>
    </citation>
    <scope>NUCLEOTIDE SEQUENCE [LARGE SCALE GENOMIC DNA]</scope>
    <source>
        <strain evidence="1 2">IND107</strain>
    </source>
</reference>
<comment type="caution">
    <text evidence="1">The sequence shown here is derived from an EMBL/GenBank/DDBJ whole genome shotgun (WGS) entry which is preliminary data.</text>
</comment>
<dbReference type="Proteomes" id="UP000054399">
    <property type="component" value="Unassembled WGS sequence"/>
</dbReference>
<dbReference type="GeneID" id="91992769"/>
<reference evidence="2" key="1">
    <citation type="submission" date="2015-01" db="EMBL/GenBank/DDBJ databases">
        <title>The Genome Sequence of Cryptococcus gattii MMRL2647.</title>
        <authorList>
            <consortium name="The Broad Institute Genomics Platform"/>
            <person name="Cuomo C."/>
            <person name="Litvintseva A."/>
            <person name="Chen Y."/>
            <person name="Heitman J."/>
            <person name="Sun S."/>
            <person name="Springer D."/>
            <person name="Dromer F."/>
            <person name="Young S."/>
            <person name="Zeng Q."/>
            <person name="Gargeya S."/>
            <person name="Abouelleil A."/>
            <person name="Alvarado L."/>
            <person name="Chapman S.B."/>
            <person name="Gainer-Dewar J."/>
            <person name="Goldberg J."/>
            <person name="Griggs A."/>
            <person name="Gujja S."/>
            <person name="Hansen M."/>
            <person name="Howarth C."/>
            <person name="Imamovic A."/>
            <person name="Larimer J."/>
            <person name="Murphy C."/>
            <person name="Naylor J."/>
            <person name="Pearson M."/>
            <person name="Priest M."/>
            <person name="Roberts A."/>
            <person name="Saif S."/>
            <person name="Shea T."/>
            <person name="Sykes S."/>
            <person name="Wortman J."/>
            <person name="Nusbaum C."/>
            <person name="Birren B."/>
        </authorList>
    </citation>
    <scope>NUCLEOTIDE SEQUENCE [LARGE SCALE GENOMIC DNA]</scope>
    <source>
        <strain evidence="2">IND107</strain>
    </source>
</reference>
<gene>
    <name evidence="1" type="ORF">I308_105914</name>
</gene>
<accession>A0ABR3BKG4</accession>
<dbReference type="RefSeq" id="XP_066611667.1">
    <property type="nucleotide sequence ID" value="XM_066760363.1"/>
</dbReference>
<keyword evidence="2" id="KW-1185">Reference proteome</keyword>
<dbReference type="EMBL" id="ATAM02000011">
    <property type="protein sequence ID" value="KAL0242285.1"/>
    <property type="molecule type" value="Genomic_DNA"/>
</dbReference>
<name>A0ABR3BKG4_9TREE</name>
<proteinExistence type="predicted"/>
<protein>
    <submittedName>
        <fullName evidence="1">Uncharacterized protein</fullName>
    </submittedName>
</protein>
<sequence length="247" mass="27309">MLIRIPSVPLHMFHMAHGGSSTPPYTMSASVHSPFTFALIDSTLSKKENFEGLRVSFGIDQENGKLGMEKKGIPQADSEKSIESSFTPQAQNFSVSLITMNGNMNTPMEIGNLSSLVQSTDASAESSVVLKTPPTSVRAGYSLVEHITTALSTWQSKGCCHRFDNNQMRQSFEPDPRIFGICQQGSHHDEPKMLNGMSEATLEIMVRAGKRDLRAGKVQETWMEHTMAKTKHGNGMVNIAEKPLFYW</sequence>